<evidence type="ECO:0000313" key="2">
    <source>
        <dbReference type="Proteomes" id="UP000634136"/>
    </source>
</evidence>
<name>A0A834SYK0_9FABA</name>
<proteinExistence type="predicted"/>
<dbReference type="Proteomes" id="UP000634136">
    <property type="component" value="Unassembled WGS sequence"/>
</dbReference>
<protein>
    <submittedName>
        <fullName evidence="1">Uncharacterized protein</fullName>
    </submittedName>
</protein>
<dbReference type="EMBL" id="JAAIUW010000011">
    <property type="protein sequence ID" value="KAF7810332.1"/>
    <property type="molecule type" value="Genomic_DNA"/>
</dbReference>
<reference evidence="1" key="1">
    <citation type="submission" date="2020-09" db="EMBL/GenBank/DDBJ databases">
        <title>Genome-Enabled Discovery of Anthraquinone Biosynthesis in Senna tora.</title>
        <authorList>
            <person name="Kang S.-H."/>
            <person name="Pandey R.P."/>
            <person name="Lee C.-M."/>
            <person name="Sim J.-S."/>
            <person name="Jeong J.-T."/>
            <person name="Choi B.-S."/>
            <person name="Jung M."/>
            <person name="Ginzburg D."/>
            <person name="Zhao K."/>
            <person name="Won S.Y."/>
            <person name="Oh T.-J."/>
            <person name="Yu Y."/>
            <person name="Kim N.-H."/>
            <person name="Lee O.R."/>
            <person name="Lee T.-H."/>
            <person name="Bashyal P."/>
            <person name="Kim T.-S."/>
            <person name="Lee W.-H."/>
            <person name="Kawkins C."/>
            <person name="Kim C.-K."/>
            <person name="Kim J.S."/>
            <person name="Ahn B.O."/>
            <person name="Rhee S.Y."/>
            <person name="Sohng J.K."/>
        </authorList>
    </citation>
    <scope>NUCLEOTIDE SEQUENCE</scope>
    <source>
        <tissue evidence="1">Leaf</tissue>
    </source>
</reference>
<evidence type="ECO:0000313" key="1">
    <source>
        <dbReference type="EMBL" id="KAF7810332.1"/>
    </source>
</evidence>
<comment type="caution">
    <text evidence="1">The sequence shown here is derived from an EMBL/GenBank/DDBJ whole genome shotgun (WGS) entry which is preliminary data.</text>
</comment>
<organism evidence="1 2">
    <name type="scientific">Senna tora</name>
    <dbReference type="NCBI Taxonomy" id="362788"/>
    <lineage>
        <taxon>Eukaryota</taxon>
        <taxon>Viridiplantae</taxon>
        <taxon>Streptophyta</taxon>
        <taxon>Embryophyta</taxon>
        <taxon>Tracheophyta</taxon>
        <taxon>Spermatophyta</taxon>
        <taxon>Magnoliopsida</taxon>
        <taxon>eudicotyledons</taxon>
        <taxon>Gunneridae</taxon>
        <taxon>Pentapetalae</taxon>
        <taxon>rosids</taxon>
        <taxon>fabids</taxon>
        <taxon>Fabales</taxon>
        <taxon>Fabaceae</taxon>
        <taxon>Caesalpinioideae</taxon>
        <taxon>Cassia clade</taxon>
        <taxon>Senna</taxon>
    </lineage>
</organism>
<accession>A0A834SYK0</accession>
<dbReference type="AlphaFoldDB" id="A0A834SYK0"/>
<gene>
    <name evidence="1" type="ORF">G2W53_037075</name>
</gene>
<keyword evidence="2" id="KW-1185">Reference proteome</keyword>
<sequence length="44" mass="5162">MSDHYQPTAYHKPNHLWLVAAFNSSKKEMEQLETMDESFSVCTE</sequence>